<feature type="region of interest" description="Disordered" evidence="1">
    <location>
        <begin position="88"/>
        <end position="109"/>
    </location>
</feature>
<feature type="compositionally biased region" description="Basic residues" evidence="1">
    <location>
        <begin position="18"/>
        <end position="31"/>
    </location>
</feature>
<feature type="region of interest" description="Disordered" evidence="1">
    <location>
        <begin position="1"/>
        <end position="46"/>
    </location>
</feature>
<feature type="non-terminal residue" evidence="2">
    <location>
        <position position="140"/>
    </location>
</feature>
<proteinExistence type="predicted"/>
<reference evidence="2" key="1">
    <citation type="submission" date="2020-02" db="EMBL/GenBank/DDBJ databases">
        <authorList>
            <person name="Meier V. D."/>
        </authorList>
    </citation>
    <scope>NUCLEOTIDE SEQUENCE</scope>
    <source>
        <strain evidence="2">AVDCRST_MAG19</strain>
    </source>
</reference>
<gene>
    <name evidence="2" type="ORF">AVDCRST_MAG19-2535</name>
</gene>
<sequence>MGLVGDGPRPRGIDSSSRRRIGGRVVRRRASGGREGRDRLLRPRGRKVVEGGRRGVVVLGLSDGGIDRDAGADELGGAADGVVGAPDRLWRSGRGNPAPRMRGRLPPASAADGLCDLEAAGRLLDPGGGGEKGDGEDLVE</sequence>
<feature type="compositionally biased region" description="Basic and acidic residues" evidence="1">
    <location>
        <begin position="32"/>
        <end position="46"/>
    </location>
</feature>
<accession>A0A6J4V6W3</accession>
<evidence type="ECO:0000313" key="2">
    <source>
        <dbReference type="EMBL" id="CAA9568604.1"/>
    </source>
</evidence>
<dbReference type="EMBL" id="CADCWL010000124">
    <property type="protein sequence ID" value="CAA9568604.1"/>
    <property type="molecule type" value="Genomic_DNA"/>
</dbReference>
<protein>
    <submittedName>
        <fullName evidence="2">Uncharacterized protein</fullName>
    </submittedName>
</protein>
<name>A0A6J4V6W3_9BACT</name>
<organism evidence="2">
    <name type="scientific">uncultured Thermomicrobiales bacterium</name>
    <dbReference type="NCBI Taxonomy" id="1645740"/>
    <lineage>
        <taxon>Bacteria</taxon>
        <taxon>Pseudomonadati</taxon>
        <taxon>Thermomicrobiota</taxon>
        <taxon>Thermomicrobia</taxon>
        <taxon>Thermomicrobiales</taxon>
        <taxon>environmental samples</taxon>
    </lineage>
</organism>
<dbReference type="AlphaFoldDB" id="A0A6J4V6W3"/>
<evidence type="ECO:0000256" key="1">
    <source>
        <dbReference type="SAM" id="MobiDB-lite"/>
    </source>
</evidence>